<comment type="caution">
    <text evidence="2">The sequence shown here is derived from an EMBL/GenBank/DDBJ whole genome shotgun (WGS) entry which is preliminary data.</text>
</comment>
<accession>S9PNS8</accession>
<evidence type="ECO:0000313" key="2">
    <source>
        <dbReference type="EMBL" id="EPX64651.1"/>
    </source>
</evidence>
<feature type="region of interest" description="Disordered" evidence="1">
    <location>
        <begin position="1"/>
        <end position="40"/>
    </location>
</feature>
<dbReference type="Proteomes" id="UP000011682">
    <property type="component" value="Unassembled WGS sequence"/>
</dbReference>
<gene>
    <name evidence="2" type="ORF">D187_000073</name>
</gene>
<keyword evidence="3" id="KW-1185">Reference proteome</keyword>
<sequence length="40" mass="4262">MSTENHHAPSRSVGPRRPSPPRPGSRQTASEPKSEGAAPR</sequence>
<evidence type="ECO:0000256" key="1">
    <source>
        <dbReference type="SAM" id="MobiDB-lite"/>
    </source>
</evidence>
<name>S9PNS8_CYSF2</name>
<organism evidence="2 3">
    <name type="scientific">Cystobacter fuscus (strain ATCC 25194 / DSM 2262 / NBRC 100088 / M29)</name>
    <dbReference type="NCBI Taxonomy" id="1242864"/>
    <lineage>
        <taxon>Bacteria</taxon>
        <taxon>Pseudomonadati</taxon>
        <taxon>Myxococcota</taxon>
        <taxon>Myxococcia</taxon>
        <taxon>Myxococcales</taxon>
        <taxon>Cystobacterineae</taxon>
        <taxon>Archangiaceae</taxon>
        <taxon>Cystobacter</taxon>
    </lineage>
</organism>
<dbReference type="AlphaFoldDB" id="S9PNS8"/>
<reference evidence="2" key="1">
    <citation type="submission" date="2013-05" db="EMBL/GenBank/DDBJ databases">
        <title>Genome assembly of Cystobacter fuscus DSM 2262.</title>
        <authorList>
            <person name="Sharma G."/>
            <person name="Khatri I."/>
            <person name="Kaur C."/>
            <person name="Mayilraj S."/>
            <person name="Subramanian S."/>
        </authorList>
    </citation>
    <scope>NUCLEOTIDE SEQUENCE [LARGE SCALE GENOMIC DNA]</scope>
    <source>
        <strain evidence="2">DSM 2262</strain>
    </source>
</reference>
<evidence type="ECO:0000313" key="3">
    <source>
        <dbReference type="Proteomes" id="UP000011682"/>
    </source>
</evidence>
<dbReference type="EMBL" id="ANAH02000001">
    <property type="protein sequence ID" value="EPX64651.1"/>
    <property type="molecule type" value="Genomic_DNA"/>
</dbReference>
<protein>
    <submittedName>
        <fullName evidence="2">Uncharacterized protein</fullName>
    </submittedName>
</protein>
<proteinExistence type="predicted"/>